<dbReference type="InterPro" id="IPR050708">
    <property type="entry name" value="T6SS_VgrG/RHS"/>
</dbReference>
<dbReference type="NCBIfam" id="TIGR03696">
    <property type="entry name" value="Rhs_assc_core"/>
    <property type="match status" value="1"/>
</dbReference>
<reference evidence="5" key="1">
    <citation type="submission" date="2023-07" db="EMBL/GenBank/DDBJ databases">
        <title>30 novel species of actinomycetes from the DSMZ collection.</title>
        <authorList>
            <person name="Nouioui I."/>
        </authorList>
    </citation>
    <scope>NUCLEOTIDE SEQUENCE [LARGE SCALE GENOMIC DNA]</scope>
    <source>
        <strain evidence="5">DSM 42041</strain>
    </source>
</reference>
<evidence type="ECO:0000256" key="1">
    <source>
        <dbReference type="ARBA" id="ARBA00022737"/>
    </source>
</evidence>
<evidence type="ECO:0000313" key="5">
    <source>
        <dbReference type="Proteomes" id="UP001183414"/>
    </source>
</evidence>
<keyword evidence="1" id="KW-0677">Repeat</keyword>
<protein>
    <submittedName>
        <fullName evidence="4">RHS repeat-associated core domain-containing protein</fullName>
    </submittedName>
</protein>
<dbReference type="PANTHER" id="PTHR32305:SF15">
    <property type="entry name" value="PROTEIN RHSA-RELATED"/>
    <property type="match status" value="1"/>
</dbReference>
<dbReference type="Proteomes" id="UP001183414">
    <property type="component" value="Unassembled WGS sequence"/>
</dbReference>
<accession>A0ABU2NV23</accession>
<dbReference type="PANTHER" id="PTHR32305">
    <property type="match status" value="1"/>
</dbReference>
<feature type="region of interest" description="Disordered" evidence="2">
    <location>
        <begin position="523"/>
        <end position="546"/>
    </location>
</feature>
<dbReference type="InterPro" id="IPR022385">
    <property type="entry name" value="Rhs_assc_core"/>
</dbReference>
<feature type="compositionally biased region" description="Basic and acidic residues" evidence="2">
    <location>
        <begin position="527"/>
        <end position="546"/>
    </location>
</feature>
<gene>
    <name evidence="4" type="ORF">RM572_11850</name>
</gene>
<feature type="domain" description="Teneurin-like YD-shell" evidence="3">
    <location>
        <begin position="8"/>
        <end position="146"/>
    </location>
</feature>
<evidence type="ECO:0000313" key="4">
    <source>
        <dbReference type="EMBL" id="MDT0379458.1"/>
    </source>
</evidence>
<sequence>MTQVTNPYGLTWDYTYDRAGNLVAESDFDGRQVSYDHDAAGRLTARTTPLGDTFTYTHDAVGRTVTKSVGEAETRYTYDEAGHLLRASSPASTLDLRYDPVGRLVAESVDGRITHYTYDQLGRRTTRTTPTGAVSTFTYDLAGNRTSLSADGHTLAFAHDALGRETERAFGDSVTLHSGWDPLGRLIRQELVTATRPQRARHYSYRADSYLTSVTDEVTGAVQHMDLDPVGRPLTVTADGWSETYAYDRAGNQTSAQWPDRAGRTAARGQRSYEGTRIVSAGGVRYEHDDAGRMTLRQKTRLSRKPDTWRYHWDAEDRLTACTTPDGTRWTYTYDPLGRRTAKHRLGPDGEPAETVHFTWDGTRLAEQYDSTTGVTLTWDHEGHRPLTQYERKHLTQEQVDSRFFAVVTDLVGTPTELVDETGGIAWHTRSTLWGTTTWNADATAYTPLRFPGQYADPETGLHYNYFRHYDPDTARYATADPLGLAPTPNPRTYVRNPYSQIDLLGLAPGDCPIKLYRAPRAGQSEAARRGLDPSEHPVQRSPDGRIHQGTAYLGDDEVVAAQYAGEGGFEPGFWEYTMKPEFADEFPADQYRQPHENSRGREEYEWVIKTEDIPRFNELIDGEPVWWDSMHGYSQRSV</sequence>
<dbReference type="SUPFAM" id="SSF69304">
    <property type="entry name" value="Tricorn protease N-terminal domain"/>
    <property type="match status" value="1"/>
</dbReference>
<feature type="domain" description="Teneurin-like YD-shell" evidence="3">
    <location>
        <begin position="234"/>
        <end position="481"/>
    </location>
</feature>
<evidence type="ECO:0000259" key="3">
    <source>
        <dbReference type="Pfam" id="PF25023"/>
    </source>
</evidence>
<keyword evidence="5" id="KW-1185">Reference proteome</keyword>
<evidence type="ECO:0000256" key="2">
    <source>
        <dbReference type="SAM" id="MobiDB-lite"/>
    </source>
</evidence>
<dbReference type="NCBIfam" id="TIGR01643">
    <property type="entry name" value="YD_repeat_2x"/>
    <property type="match status" value="5"/>
</dbReference>
<dbReference type="InterPro" id="IPR006530">
    <property type="entry name" value="YD"/>
</dbReference>
<proteinExistence type="predicted"/>
<organism evidence="4 5">
    <name type="scientific">Streptomyces hazeniae</name>
    <dbReference type="NCBI Taxonomy" id="3075538"/>
    <lineage>
        <taxon>Bacteria</taxon>
        <taxon>Bacillati</taxon>
        <taxon>Actinomycetota</taxon>
        <taxon>Actinomycetes</taxon>
        <taxon>Kitasatosporales</taxon>
        <taxon>Streptomycetaceae</taxon>
        <taxon>Streptomyces</taxon>
    </lineage>
</organism>
<dbReference type="Gene3D" id="2.180.10.10">
    <property type="entry name" value="RHS repeat-associated core"/>
    <property type="match status" value="2"/>
</dbReference>
<name>A0ABU2NV23_9ACTN</name>
<comment type="caution">
    <text evidence="4">The sequence shown here is derived from an EMBL/GenBank/DDBJ whole genome shotgun (WGS) entry which is preliminary data.</text>
</comment>
<dbReference type="InterPro" id="IPR056823">
    <property type="entry name" value="TEN-like_YD-shell"/>
</dbReference>
<dbReference type="Pfam" id="PF25023">
    <property type="entry name" value="TEN_YD-shell"/>
    <property type="match status" value="2"/>
</dbReference>
<dbReference type="EMBL" id="JAVREQ010000008">
    <property type="protein sequence ID" value="MDT0379458.1"/>
    <property type="molecule type" value="Genomic_DNA"/>
</dbReference>